<feature type="transmembrane region" description="Helical" evidence="7">
    <location>
        <begin position="138"/>
        <end position="155"/>
    </location>
</feature>
<dbReference type="EMBL" id="CAJPWZ010002162">
    <property type="protein sequence ID" value="CAG2231958.1"/>
    <property type="molecule type" value="Genomic_DNA"/>
</dbReference>
<organism evidence="9 10">
    <name type="scientific">Mytilus edulis</name>
    <name type="common">Blue mussel</name>
    <dbReference type="NCBI Taxonomy" id="6550"/>
    <lineage>
        <taxon>Eukaryota</taxon>
        <taxon>Metazoa</taxon>
        <taxon>Spiralia</taxon>
        <taxon>Lophotrochozoa</taxon>
        <taxon>Mollusca</taxon>
        <taxon>Bivalvia</taxon>
        <taxon>Autobranchia</taxon>
        <taxon>Pteriomorphia</taxon>
        <taxon>Mytilida</taxon>
        <taxon>Mytiloidea</taxon>
        <taxon>Mytilidae</taxon>
        <taxon>Mytilinae</taxon>
        <taxon>Mytilus</taxon>
    </lineage>
</organism>
<feature type="transmembrane region" description="Helical" evidence="7">
    <location>
        <begin position="161"/>
        <end position="183"/>
    </location>
</feature>
<evidence type="ECO:0000256" key="5">
    <source>
        <dbReference type="ARBA" id="ARBA00023136"/>
    </source>
</evidence>
<dbReference type="PANTHER" id="PTHR12246">
    <property type="entry name" value="PALMITOYLTRANSFERASE ZDHHC16"/>
    <property type="match status" value="1"/>
</dbReference>
<name>A0A8S3TQF3_MYTED</name>
<dbReference type="GO" id="GO:0019706">
    <property type="term" value="F:protein-cysteine S-palmitoyltransferase activity"/>
    <property type="evidence" value="ECO:0007669"/>
    <property type="project" value="UniProtKB-EC"/>
</dbReference>
<protein>
    <recommendedName>
        <fullName evidence="7">Palmitoyltransferase</fullName>
        <ecNumber evidence="7">2.3.1.225</ecNumber>
    </recommendedName>
</protein>
<dbReference type="PROSITE" id="PS50216">
    <property type="entry name" value="DHHC"/>
    <property type="match status" value="1"/>
</dbReference>
<sequence length="250" mass="28715">MWYEAFHILPYYVNKGTTNNPNVHLFFAVWFAVNIYGNMYKMVSIDITGRHIISPTGDAPKGWKYCPECVKNRPERSHHCPLCDVCVLKRDHHCFFAGYCVGYHNHRYYVAMVFYISVAAIYGNIFNFEFVRDVKGELGIWGVLSFLLPHVGFLLGGDDFYVTGITMLTFIGFLLLILFLWLLGIQINQIFKGQTKFEAKKGITTYSVGLKRVLREIGGKNWFLILLNPWIPSDLPGDGTSFEKNETKTL</sequence>
<dbReference type="OrthoDB" id="302728at2759"/>
<keyword evidence="2 7" id="KW-0808">Transferase</keyword>
<comment type="catalytic activity">
    <reaction evidence="7">
        <text>L-cysteinyl-[protein] + hexadecanoyl-CoA = S-hexadecanoyl-L-cysteinyl-[protein] + CoA</text>
        <dbReference type="Rhea" id="RHEA:36683"/>
        <dbReference type="Rhea" id="RHEA-COMP:10131"/>
        <dbReference type="Rhea" id="RHEA-COMP:11032"/>
        <dbReference type="ChEBI" id="CHEBI:29950"/>
        <dbReference type="ChEBI" id="CHEBI:57287"/>
        <dbReference type="ChEBI" id="CHEBI:57379"/>
        <dbReference type="ChEBI" id="CHEBI:74151"/>
        <dbReference type="EC" id="2.3.1.225"/>
    </reaction>
</comment>
<evidence type="ECO:0000259" key="8">
    <source>
        <dbReference type="Pfam" id="PF01529"/>
    </source>
</evidence>
<evidence type="ECO:0000256" key="1">
    <source>
        <dbReference type="ARBA" id="ARBA00004141"/>
    </source>
</evidence>
<comment type="subcellular location">
    <subcellularLocation>
        <location evidence="1">Membrane</location>
        <topology evidence="1">Multi-pass membrane protein</topology>
    </subcellularLocation>
</comment>
<accession>A0A8S3TQF3</accession>
<keyword evidence="3 7" id="KW-0812">Transmembrane</keyword>
<evidence type="ECO:0000256" key="2">
    <source>
        <dbReference type="ARBA" id="ARBA00022679"/>
    </source>
</evidence>
<evidence type="ECO:0000313" key="10">
    <source>
        <dbReference type="Proteomes" id="UP000683360"/>
    </source>
</evidence>
<dbReference type="Pfam" id="PF01529">
    <property type="entry name" value="DHHC"/>
    <property type="match status" value="1"/>
</dbReference>
<dbReference type="AlphaFoldDB" id="A0A8S3TQF3"/>
<comment type="similarity">
    <text evidence="7">Belongs to the DHHC palmitoyltransferase family.</text>
</comment>
<evidence type="ECO:0000256" key="7">
    <source>
        <dbReference type="RuleBase" id="RU079119"/>
    </source>
</evidence>
<dbReference type="InterPro" id="IPR001594">
    <property type="entry name" value="Palmitoyltrfase_DHHC"/>
</dbReference>
<dbReference type="GO" id="GO:0016020">
    <property type="term" value="C:membrane"/>
    <property type="evidence" value="ECO:0007669"/>
    <property type="project" value="UniProtKB-SubCell"/>
</dbReference>
<dbReference type="EC" id="2.3.1.225" evidence="7"/>
<evidence type="ECO:0000256" key="6">
    <source>
        <dbReference type="ARBA" id="ARBA00023315"/>
    </source>
</evidence>
<feature type="transmembrane region" description="Helical" evidence="7">
    <location>
        <begin position="108"/>
        <end position="126"/>
    </location>
</feature>
<evidence type="ECO:0000313" key="9">
    <source>
        <dbReference type="EMBL" id="CAG2231958.1"/>
    </source>
</evidence>
<dbReference type="Proteomes" id="UP000683360">
    <property type="component" value="Unassembled WGS sequence"/>
</dbReference>
<proteinExistence type="inferred from homology"/>
<keyword evidence="10" id="KW-1185">Reference proteome</keyword>
<keyword evidence="4 7" id="KW-1133">Transmembrane helix</keyword>
<gene>
    <name evidence="9" type="ORF">MEDL_44754</name>
</gene>
<keyword evidence="5 7" id="KW-0472">Membrane</keyword>
<evidence type="ECO:0000256" key="3">
    <source>
        <dbReference type="ARBA" id="ARBA00022692"/>
    </source>
</evidence>
<feature type="domain" description="Palmitoyltransferase DHHC" evidence="8">
    <location>
        <begin position="62"/>
        <end position="201"/>
    </location>
</feature>
<dbReference type="InterPro" id="IPR039859">
    <property type="entry name" value="PFA4/ZDH16/20/ERF2-like"/>
</dbReference>
<reference evidence="9" key="1">
    <citation type="submission" date="2021-03" db="EMBL/GenBank/DDBJ databases">
        <authorList>
            <person name="Bekaert M."/>
        </authorList>
    </citation>
    <scope>NUCLEOTIDE SEQUENCE</scope>
</reference>
<comment type="domain">
    <text evidence="7">The DHHC domain is required for palmitoyltransferase activity.</text>
</comment>
<keyword evidence="6 7" id="KW-0012">Acyltransferase</keyword>
<comment type="caution">
    <text evidence="9">The sequence shown here is derived from an EMBL/GenBank/DDBJ whole genome shotgun (WGS) entry which is preliminary data.</text>
</comment>
<evidence type="ECO:0000256" key="4">
    <source>
        <dbReference type="ARBA" id="ARBA00022989"/>
    </source>
</evidence>